<sequence>AEGNDLRYIGGGTATNKTNLVAPTPLSAAPSAQLAPPNLVSGDARFLEQHKGARPICDGRKQGPFELREGTWEDDHARSYLAQNQELAYNSGFNCRWLCLRRWQRRVEDKGAEVPHRRHAIDKLAAHHEDHCAAQGIRVRNALPVPLRMPAGHVQVPKPSSACALTQLLLLATDTDDPAQTGSTVPNCRPIDDRFGTGATESGLCSAICDSGSGEPVELARGP</sequence>
<protein>
    <recommendedName>
        <fullName evidence="3">Subtilisin</fullName>
    </recommendedName>
</protein>
<proteinExistence type="predicted"/>
<accession>A0ABN9UCG3</accession>
<reference evidence="1" key="1">
    <citation type="submission" date="2023-10" db="EMBL/GenBank/DDBJ databases">
        <authorList>
            <person name="Chen Y."/>
            <person name="Shah S."/>
            <person name="Dougan E. K."/>
            <person name="Thang M."/>
            <person name="Chan C."/>
        </authorList>
    </citation>
    <scope>NUCLEOTIDE SEQUENCE [LARGE SCALE GENOMIC DNA]</scope>
</reference>
<feature type="non-terminal residue" evidence="1">
    <location>
        <position position="1"/>
    </location>
</feature>
<gene>
    <name evidence="1" type="ORF">PCOR1329_LOCUS47263</name>
</gene>
<dbReference type="EMBL" id="CAUYUJ010015693">
    <property type="protein sequence ID" value="CAK0857052.1"/>
    <property type="molecule type" value="Genomic_DNA"/>
</dbReference>
<keyword evidence="2" id="KW-1185">Reference proteome</keyword>
<evidence type="ECO:0008006" key="3">
    <source>
        <dbReference type="Google" id="ProtNLM"/>
    </source>
</evidence>
<dbReference type="Proteomes" id="UP001189429">
    <property type="component" value="Unassembled WGS sequence"/>
</dbReference>
<feature type="non-terminal residue" evidence="1">
    <location>
        <position position="223"/>
    </location>
</feature>
<evidence type="ECO:0000313" key="1">
    <source>
        <dbReference type="EMBL" id="CAK0857052.1"/>
    </source>
</evidence>
<name>A0ABN9UCG3_9DINO</name>
<comment type="caution">
    <text evidence="1">The sequence shown here is derived from an EMBL/GenBank/DDBJ whole genome shotgun (WGS) entry which is preliminary data.</text>
</comment>
<evidence type="ECO:0000313" key="2">
    <source>
        <dbReference type="Proteomes" id="UP001189429"/>
    </source>
</evidence>
<organism evidence="1 2">
    <name type="scientific">Prorocentrum cordatum</name>
    <dbReference type="NCBI Taxonomy" id="2364126"/>
    <lineage>
        <taxon>Eukaryota</taxon>
        <taxon>Sar</taxon>
        <taxon>Alveolata</taxon>
        <taxon>Dinophyceae</taxon>
        <taxon>Prorocentrales</taxon>
        <taxon>Prorocentraceae</taxon>
        <taxon>Prorocentrum</taxon>
    </lineage>
</organism>